<organism evidence="2 4">
    <name type="scientific">Medicago truncatula</name>
    <name type="common">Barrel medic</name>
    <name type="synonym">Medicago tribuloides</name>
    <dbReference type="NCBI Taxonomy" id="3880"/>
    <lineage>
        <taxon>Eukaryota</taxon>
        <taxon>Viridiplantae</taxon>
        <taxon>Streptophyta</taxon>
        <taxon>Embryophyta</taxon>
        <taxon>Tracheophyta</taxon>
        <taxon>Spermatophyta</taxon>
        <taxon>Magnoliopsida</taxon>
        <taxon>eudicotyledons</taxon>
        <taxon>Gunneridae</taxon>
        <taxon>Pentapetalae</taxon>
        <taxon>rosids</taxon>
        <taxon>fabids</taxon>
        <taxon>Fabales</taxon>
        <taxon>Fabaceae</taxon>
        <taxon>Papilionoideae</taxon>
        <taxon>50 kb inversion clade</taxon>
        <taxon>NPAAA clade</taxon>
        <taxon>Hologalegina</taxon>
        <taxon>IRL clade</taxon>
        <taxon>Trifolieae</taxon>
        <taxon>Medicago</taxon>
    </lineage>
</organism>
<proteinExistence type="predicted"/>
<dbReference type="EMBL" id="CM001221">
    <property type="protein sequence ID" value="KEH27824.1"/>
    <property type="molecule type" value="Genomic_DNA"/>
</dbReference>
<evidence type="ECO:0000313" key="3">
    <source>
        <dbReference type="EnsemblPlants" id="KEH27824"/>
    </source>
</evidence>
<name>A0A072UDG6_MEDTR</name>
<keyword evidence="1" id="KW-1133">Transmembrane helix</keyword>
<reference evidence="3" key="3">
    <citation type="submission" date="2015-04" db="UniProtKB">
        <authorList>
            <consortium name="EnsemblPlants"/>
        </authorList>
    </citation>
    <scope>IDENTIFICATION</scope>
    <source>
        <strain evidence="3">cv. Jemalong A17</strain>
    </source>
</reference>
<evidence type="ECO:0000256" key="1">
    <source>
        <dbReference type="SAM" id="Phobius"/>
    </source>
</evidence>
<feature type="transmembrane region" description="Helical" evidence="1">
    <location>
        <begin position="58"/>
        <end position="83"/>
    </location>
</feature>
<accession>A0A072UDG6</accession>
<reference evidence="2 4" key="2">
    <citation type="journal article" date="2014" name="BMC Genomics">
        <title>An improved genome release (version Mt4.0) for the model legume Medicago truncatula.</title>
        <authorList>
            <person name="Tang H."/>
            <person name="Krishnakumar V."/>
            <person name="Bidwell S."/>
            <person name="Rosen B."/>
            <person name="Chan A."/>
            <person name="Zhou S."/>
            <person name="Gentzbittel L."/>
            <person name="Childs K.L."/>
            <person name="Yandell M."/>
            <person name="Gundlach H."/>
            <person name="Mayer K.F."/>
            <person name="Schwartz D.C."/>
            <person name="Town C.D."/>
        </authorList>
    </citation>
    <scope>GENOME REANNOTATION</scope>
    <source>
        <strain evidence="2">A17</strain>
        <strain evidence="3 4">cv. Jemalong A17</strain>
    </source>
</reference>
<protein>
    <submittedName>
        <fullName evidence="2">Transmembrane protein, putative</fullName>
    </submittedName>
</protein>
<dbReference type="AlphaFoldDB" id="A0A072UDG6"/>
<gene>
    <name evidence="2" type="ordered locus">MTR_5g041305</name>
</gene>
<keyword evidence="1" id="KW-0472">Membrane</keyword>
<dbReference type="Proteomes" id="UP000002051">
    <property type="component" value="Chromosome 5"/>
</dbReference>
<dbReference type="HOGENOM" id="CLU_2281617_0_0_1"/>
<keyword evidence="4" id="KW-1185">Reference proteome</keyword>
<sequence length="102" mass="11619">MPHSSATNLSSYNRSSAVNCSRFLQNSVVNCRGIFANLLVFLSLCICVNNNFQNLLTIHLILMDNYVSFLRFYIMIILSCIIFKRVNDVLPLVIQVISDFPL</sequence>
<keyword evidence="1 2" id="KW-0812">Transmembrane</keyword>
<reference evidence="2 4" key="1">
    <citation type="journal article" date="2011" name="Nature">
        <title>The Medicago genome provides insight into the evolution of rhizobial symbioses.</title>
        <authorList>
            <person name="Young N.D."/>
            <person name="Debelle F."/>
            <person name="Oldroyd G.E."/>
            <person name="Geurts R."/>
            <person name="Cannon S.B."/>
            <person name="Udvardi M.K."/>
            <person name="Benedito V.A."/>
            <person name="Mayer K.F."/>
            <person name="Gouzy J."/>
            <person name="Schoof H."/>
            <person name="Van de Peer Y."/>
            <person name="Proost S."/>
            <person name="Cook D.R."/>
            <person name="Meyers B.C."/>
            <person name="Spannagl M."/>
            <person name="Cheung F."/>
            <person name="De Mita S."/>
            <person name="Krishnakumar V."/>
            <person name="Gundlach H."/>
            <person name="Zhou S."/>
            <person name="Mudge J."/>
            <person name="Bharti A.K."/>
            <person name="Murray J.D."/>
            <person name="Naoumkina M.A."/>
            <person name="Rosen B."/>
            <person name="Silverstein K.A."/>
            <person name="Tang H."/>
            <person name="Rombauts S."/>
            <person name="Zhao P.X."/>
            <person name="Zhou P."/>
            <person name="Barbe V."/>
            <person name="Bardou P."/>
            <person name="Bechner M."/>
            <person name="Bellec A."/>
            <person name="Berger A."/>
            <person name="Berges H."/>
            <person name="Bidwell S."/>
            <person name="Bisseling T."/>
            <person name="Choisne N."/>
            <person name="Couloux A."/>
            <person name="Denny R."/>
            <person name="Deshpande S."/>
            <person name="Dai X."/>
            <person name="Doyle J.J."/>
            <person name="Dudez A.M."/>
            <person name="Farmer A.D."/>
            <person name="Fouteau S."/>
            <person name="Franken C."/>
            <person name="Gibelin C."/>
            <person name="Gish J."/>
            <person name="Goldstein S."/>
            <person name="Gonzalez A.J."/>
            <person name="Green P.J."/>
            <person name="Hallab A."/>
            <person name="Hartog M."/>
            <person name="Hua A."/>
            <person name="Humphray S.J."/>
            <person name="Jeong D.H."/>
            <person name="Jing Y."/>
            <person name="Jocker A."/>
            <person name="Kenton S.M."/>
            <person name="Kim D.J."/>
            <person name="Klee K."/>
            <person name="Lai H."/>
            <person name="Lang C."/>
            <person name="Lin S."/>
            <person name="Macmil S.L."/>
            <person name="Magdelenat G."/>
            <person name="Matthews L."/>
            <person name="McCorrison J."/>
            <person name="Monaghan E.L."/>
            <person name="Mun J.H."/>
            <person name="Najar F.Z."/>
            <person name="Nicholson C."/>
            <person name="Noirot C."/>
            <person name="O'Bleness M."/>
            <person name="Paule C.R."/>
            <person name="Poulain J."/>
            <person name="Prion F."/>
            <person name="Qin B."/>
            <person name="Qu C."/>
            <person name="Retzel E.F."/>
            <person name="Riddle C."/>
            <person name="Sallet E."/>
            <person name="Samain S."/>
            <person name="Samson N."/>
            <person name="Sanders I."/>
            <person name="Saurat O."/>
            <person name="Scarpelli C."/>
            <person name="Schiex T."/>
            <person name="Segurens B."/>
            <person name="Severin A.J."/>
            <person name="Sherrier D.J."/>
            <person name="Shi R."/>
            <person name="Sims S."/>
            <person name="Singer S.R."/>
            <person name="Sinharoy S."/>
            <person name="Sterck L."/>
            <person name="Viollet A."/>
            <person name="Wang B.B."/>
            <person name="Wang K."/>
            <person name="Wang M."/>
            <person name="Wang X."/>
            <person name="Warfsmann J."/>
            <person name="Weissenbach J."/>
            <person name="White D.D."/>
            <person name="White J.D."/>
            <person name="Wiley G.B."/>
            <person name="Wincker P."/>
            <person name="Xing Y."/>
            <person name="Yang L."/>
            <person name="Yao Z."/>
            <person name="Ying F."/>
            <person name="Zhai J."/>
            <person name="Zhou L."/>
            <person name="Zuber A."/>
            <person name="Denarie J."/>
            <person name="Dixon R.A."/>
            <person name="May G.D."/>
            <person name="Schwartz D.C."/>
            <person name="Rogers J."/>
            <person name="Quetier F."/>
            <person name="Town C.D."/>
            <person name="Roe B.A."/>
        </authorList>
    </citation>
    <scope>NUCLEOTIDE SEQUENCE [LARGE SCALE GENOMIC DNA]</scope>
    <source>
        <strain evidence="2">A17</strain>
        <strain evidence="3 4">cv. Jemalong A17</strain>
    </source>
</reference>
<evidence type="ECO:0000313" key="4">
    <source>
        <dbReference type="Proteomes" id="UP000002051"/>
    </source>
</evidence>
<dbReference type="EnsemblPlants" id="KEH27824">
    <property type="protein sequence ID" value="KEH27824"/>
    <property type="gene ID" value="MTR_5g041305"/>
</dbReference>
<feature type="transmembrane region" description="Helical" evidence="1">
    <location>
        <begin position="34"/>
        <end position="52"/>
    </location>
</feature>
<evidence type="ECO:0000313" key="2">
    <source>
        <dbReference type="EMBL" id="KEH27824.1"/>
    </source>
</evidence>